<feature type="transmembrane region" description="Helical" evidence="6">
    <location>
        <begin position="130"/>
        <end position="148"/>
    </location>
</feature>
<comment type="caution">
    <text evidence="8">The sequence shown here is derived from an EMBL/GenBank/DDBJ whole genome shotgun (WGS) entry which is preliminary data.</text>
</comment>
<feature type="domain" description="RDD" evidence="7">
    <location>
        <begin position="31"/>
        <end position="159"/>
    </location>
</feature>
<feature type="transmembrane region" description="Helical" evidence="6">
    <location>
        <begin position="38"/>
        <end position="62"/>
    </location>
</feature>
<evidence type="ECO:0000256" key="5">
    <source>
        <dbReference type="ARBA" id="ARBA00023136"/>
    </source>
</evidence>
<protein>
    <submittedName>
        <fullName evidence="8">RDD family protein</fullName>
    </submittedName>
</protein>
<evidence type="ECO:0000256" key="2">
    <source>
        <dbReference type="ARBA" id="ARBA00022475"/>
    </source>
</evidence>
<sequence>MDTTYNGEETRTPEREESLRQEAVLEESQRYAGFWMRFWAYITDLIIVFSINGLLLIPFAFIEGTNMNLFGFLTAQGIISSLSAYIYFLLMTKYLGQTLGKMLFGLRVIKKDNGVLKWSDVLFREVVGRFIHRSLVITNILYIVVGFTNEKQGIHDMFSDTRVIHERK</sequence>
<name>A0ABW0YRQ9_9BACI</name>
<comment type="subcellular location">
    <subcellularLocation>
        <location evidence="1">Cell membrane</location>
        <topology evidence="1">Multi-pass membrane protein</topology>
    </subcellularLocation>
</comment>
<keyword evidence="4 6" id="KW-1133">Transmembrane helix</keyword>
<dbReference type="Pfam" id="PF06271">
    <property type="entry name" value="RDD"/>
    <property type="match status" value="1"/>
</dbReference>
<keyword evidence="9" id="KW-1185">Reference proteome</keyword>
<feature type="transmembrane region" description="Helical" evidence="6">
    <location>
        <begin position="69"/>
        <end position="90"/>
    </location>
</feature>
<organism evidence="8 9">
    <name type="scientific">Thalassorhabdus alkalitolerans</name>
    <dbReference type="NCBI Taxonomy" id="2282697"/>
    <lineage>
        <taxon>Bacteria</taxon>
        <taxon>Bacillati</taxon>
        <taxon>Bacillota</taxon>
        <taxon>Bacilli</taxon>
        <taxon>Bacillales</taxon>
        <taxon>Bacillaceae</taxon>
        <taxon>Thalassorhabdus</taxon>
    </lineage>
</organism>
<evidence type="ECO:0000256" key="6">
    <source>
        <dbReference type="SAM" id="Phobius"/>
    </source>
</evidence>
<evidence type="ECO:0000259" key="7">
    <source>
        <dbReference type="Pfam" id="PF06271"/>
    </source>
</evidence>
<dbReference type="RefSeq" id="WP_385940041.1">
    <property type="nucleotide sequence ID" value="NZ_JBHSOZ010000003.1"/>
</dbReference>
<keyword evidence="2" id="KW-1003">Cell membrane</keyword>
<accession>A0ABW0YRQ9</accession>
<keyword evidence="3 6" id="KW-0812">Transmembrane</keyword>
<dbReference type="EMBL" id="JBHSOZ010000003">
    <property type="protein sequence ID" value="MFC5712789.1"/>
    <property type="molecule type" value="Genomic_DNA"/>
</dbReference>
<dbReference type="InterPro" id="IPR051791">
    <property type="entry name" value="Pra-immunoreactive"/>
</dbReference>
<dbReference type="Proteomes" id="UP001596142">
    <property type="component" value="Unassembled WGS sequence"/>
</dbReference>
<evidence type="ECO:0000313" key="9">
    <source>
        <dbReference type="Proteomes" id="UP001596142"/>
    </source>
</evidence>
<evidence type="ECO:0000256" key="4">
    <source>
        <dbReference type="ARBA" id="ARBA00022989"/>
    </source>
</evidence>
<evidence type="ECO:0000313" key="8">
    <source>
        <dbReference type="EMBL" id="MFC5712789.1"/>
    </source>
</evidence>
<dbReference type="PANTHER" id="PTHR36115">
    <property type="entry name" value="PROLINE-RICH ANTIGEN HOMOLOG-RELATED"/>
    <property type="match status" value="1"/>
</dbReference>
<dbReference type="InterPro" id="IPR010432">
    <property type="entry name" value="RDD"/>
</dbReference>
<gene>
    <name evidence="8" type="ORF">ACFPU1_08345</name>
</gene>
<dbReference type="PANTHER" id="PTHR36115:SF9">
    <property type="entry name" value="LMO1584 PROTEIN"/>
    <property type="match status" value="1"/>
</dbReference>
<evidence type="ECO:0000256" key="1">
    <source>
        <dbReference type="ARBA" id="ARBA00004651"/>
    </source>
</evidence>
<reference evidence="9" key="1">
    <citation type="journal article" date="2019" name="Int. J. Syst. Evol. Microbiol.">
        <title>The Global Catalogue of Microorganisms (GCM) 10K type strain sequencing project: providing services to taxonomists for standard genome sequencing and annotation.</title>
        <authorList>
            <consortium name="The Broad Institute Genomics Platform"/>
            <consortium name="The Broad Institute Genome Sequencing Center for Infectious Disease"/>
            <person name="Wu L."/>
            <person name="Ma J."/>
        </authorList>
    </citation>
    <scope>NUCLEOTIDE SEQUENCE [LARGE SCALE GENOMIC DNA]</scope>
    <source>
        <strain evidence="9">CECT 7184</strain>
    </source>
</reference>
<keyword evidence="5 6" id="KW-0472">Membrane</keyword>
<evidence type="ECO:0000256" key="3">
    <source>
        <dbReference type="ARBA" id="ARBA00022692"/>
    </source>
</evidence>
<proteinExistence type="predicted"/>